<dbReference type="AlphaFoldDB" id="A0A7L5A3N7"/>
<dbReference type="RefSeq" id="WP_151079554.1">
    <property type="nucleotide sequence ID" value="NZ_CP047647.1"/>
</dbReference>
<dbReference type="Pfam" id="PF13628">
    <property type="entry name" value="DUF4142"/>
    <property type="match status" value="1"/>
</dbReference>
<organism evidence="1 2">
    <name type="scientific">Hymenobacter busanensis</name>
    <dbReference type="NCBI Taxonomy" id="2607656"/>
    <lineage>
        <taxon>Bacteria</taxon>
        <taxon>Pseudomonadati</taxon>
        <taxon>Bacteroidota</taxon>
        <taxon>Cytophagia</taxon>
        <taxon>Cytophagales</taxon>
        <taxon>Hymenobacteraceae</taxon>
        <taxon>Hymenobacter</taxon>
    </lineage>
</organism>
<comment type="caution">
    <text evidence="1">The sequence shown here is derived from an EMBL/GenBank/DDBJ whole genome shotgun (WGS) entry which is preliminary data.</text>
</comment>
<name>A0A7L5A3N7_9BACT</name>
<dbReference type="InterPro" id="IPR012347">
    <property type="entry name" value="Ferritin-like"/>
</dbReference>
<dbReference type="InterPro" id="IPR025419">
    <property type="entry name" value="DUF4142"/>
</dbReference>
<evidence type="ECO:0000313" key="2">
    <source>
        <dbReference type="Proteomes" id="UP000326380"/>
    </source>
</evidence>
<dbReference type="PROSITE" id="PS51257">
    <property type="entry name" value="PROKAR_LIPOPROTEIN"/>
    <property type="match status" value="1"/>
</dbReference>
<dbReference type="PANTHER" id="PTHR38593">
    <property type="entry name" value="BLR2558 PROTEIN"/>
    <property type="match status" value="1"/>
</dbReference>
<evidence type="ECO:0000313" key="1">
    <source>
        <dbReference type="EMBL" id="KAA9331377.1"/>
    </source>
</evidence>
<sequence>MFFRFSLSARVLLLPWLLAALAGCGSGDRDPVADAKFENEKRIGDADITKRQERDAEFMVNAATNSLLAVELGKLAQQKTARPEVRTFAQNLLRDHAALNTALAGVATQKGLAVPKSLGDEQQDTYQELAGLTGADFDRRFLQVSAEHYDESADDFEDMSDDAYDGDIRALAAKYAPALSQYRDQAKQLEDALPQ</sequence>
<reference evidence="1 2" key="1">
    <citation type="submission" date="2019-09" db="EMBL/GenBank/DDBJ databases">
        <title>Genome sequence of Hymenobacter sp. M3.</title>
        <authorList>
            <person name="Srinivasan S."/>
        </authorList>
    </citation>
    <scope>NUCLEOTIDE SEQUENCE [LARGE SCALE GENOMIC DNA]</scope>
    <source>
        <strain evidence="1 2">M3</strain>
    </source>
</reference>
<dbReference type="Gene3D" id="1.20.1260.10">
    <property type="match status" value="1"/>
</dbReference>
<dbReference type="EMBL" id="VTWU01000005">
    <property type="protein sequence ID" value="KAA9331377.1"/>
    <property type="molecule type" value="Genomic_DNA"/>
</dbReference>
<accession>A0A7L5A3N7</accession>
<proteinExistence type="predicted"/>
<gene>
    <name evidence="1" type="ORF">F0P96_14115</name>
</gene>
<dbReference type="PANTHER" id="PTHR38593:SF1">
    <property type="entry name" value="BLR2558 PROTEIN"/>
    <property type="match status" value="1"/>
</dbReference>
<keyword evidence="2" id="KW-1185">Reference proteome</keyword>
<protein>
    <submittedName>
        <fullName evidence="1">DUF4142 domain-containing protein</fullName>
    </submittedName>
</protein>
<dbReference type="Proteomes" id="UP000326380">
    <property type="component" value="Unassembled WGS sequence"/>
</dbReference>